<evidence type="ECO:0000259" key="2">
    <source>
        <dbReference type="PROSITE" id="PS50157"/>
    </source>
</evidence>
<dbReference type="PROSITE" id="PS00028">
    <property type="entry name" value="ZINC_FINGER_C2H2_1"/>
    <property type="match status" value="2"/>
</dbReference>
<evidence type="ECO:0000313" key="4">
    <source>
        <dbReference type="Proteomes" id="UP000249619"/>
    </source>
</evidence>
<dbReference type="InterPro" id="IPR013087">
    <property type="entry name" value="Znf_C2H2_type"/>
</dbReference>
<comment type="caution">
    <text evidence="3">The sequence shown here is derived from an EMBL/GenBank/DDBJ whole genome shotgun (WGS) entry which is preliminary data.</text>
</comment>
<dbReference type="PROSITE" id="PS50157">
    <property type="entry name" value="ZINC_FINGER_C2H2_2"/>
    <property type="match status" value="1"/>
</dbReference>
<organism evidence="3 4">
    <name type="scientific">Stemphylium lycopersici</name>
    <name type="common">Tomato gray leaf spot disease fungus</name>
    <name type="synonym">Thyrospora lycopersici</name>
    <dbReference type="NCBI Taxonomy" id="183478"/>
    <lineage>
        <taxon>Eukaryota</taxon>
        <taxon>Fungi</taxon>
        <taxon>Dikarya</taxon>
        <taxon>Ascomycota</taxon>
        <taxon>Pezizomycotina</taxon>
        <taxon>Dothideomycetes</taxon>
        <taxon>Pleosporomycetidae</taxon>
        <taxon>Pleosporales</taxon>
        <taxon>Pleosporineae</taxon>
        <taxon>Pleosporaceae</taxon>
        <taxon>Stemphylium</taxon>
    </lineage>
</organism>
<evidence type="ECO:0000256" key="1">
    <source>
        <dbReference type="PROSITE-ProRule" id="PRU00042"/>
    </source>
</evidence>
<accession>A0A364N250</accession>
<dbReference type="InterPro" id="IPR036236">
    <property type="entry name" value="Znf_C2H2_sf"/>
</dbReference>
<dbReference type="Pfam" id="PF00096">
    <property type="entry name" value="zf-C2H2"/>
    <property type="match status" value="1"/>
</dbReference>
<dbReference type="Gene3D" id="3.30.160.60">
    <property type="entry name" value="Classic Zinc Finger"/>
    <property type="match status" value="1"/>
</dbReference>
<dbReference type="GO" id="GO:0008270">
    <property type="term" value="F:zinc ion binding"/>
    <property type="evidence" value="ECO:0007669"/>
    <property type="project" value="UniProtKB-KW"/>
</dbReference>
<protein>
    <submittedName>
        <fullName evidence="3">Transcription factor c2h2</fullName>
    </submittedName>
</protein>
<feature type="domain" description="C2H2-type" evidence="2">
    <location>
        <begin position="199"/>
        <end position="223"/>
    </location>
</feature>
<keyword evidence="1" id="KW-0863">Zinc-finger</keyword>
<proteinExistence type="predicted"/>
<reference evidence="4" key="1">
    <citation type="submission" date="2018-05" db="EMBL/GenBank/DDBJ databases">
        <title>Draft genome sequence of Stemphylium lycopersici strain CIDEFI 213.</title>
        <authorList>
            <person name="Medina R."/>
            <person name="Franco M.E.E."/>
            <person name="Lucentini C.G."/>
            <person name="Saparrat M.C.N."/>
            <person name="Balatti P.A."/>
        </authorList>
    </citation>
    <scope>NUCLEOTIDE SEQUENCE [LARGE SCALE GENOMIC DNA]</scope>
    <source>
        <strain evidence="4">CIDEFI 213</strain>
    </source>
</reference>
<evidence type="ECO:0000313" key="3">
    <source>
        <dbReference type="EMBL" id="RAR09713.1"/>
    </source>
</evidence>
<dbReference type="SUPFAM" id="SSF57667">
    <property type="entry name" value="beta-beta-alpha zinc fingers"/>
    <property type="match status" value="1"/>
</dbReference>
<gene>
    <name evidence="3" type="ORF">DDE83_005358</name>
</gene>
<sequence>MSQFMACSNEKMENFRHECGIADWGVPANAHDLENILTCVPECASTVVQVGDQSYAFSSAPLRVMSWESRTQTHQPQNGIAWYDIAANDNISIQQQLGYDNSLAWRLDGNTIPSDGPNLPMPLAAIPTTFLDQPLYPVVGPFPDGFQNVVPVTAEFNTNAFPAILPGAPALAPANLAPDVQQYLGAGATFRQRAPEPRISCEFPGCTKTFRRPGDFRRHMRKHQPANLKCIVDDCDMKFYRLDKLRDHIRQGHKIVL</sequence>
<keyword evidence="1" id="KW-0862">Zinc</keyword>
<dbReference type="SMART" id="SM00355">
    <property type="entry name" value="ZnF_C2H2"/>
    <property type="match status" value="2"/>
</dbReference>
<dbReference type="EMBL" id="QGDH01000072">
    <property type="protein sequence ID" value="RAR09713.1"/>
    <property type="molecule type" value="Genomic_DNA"/>
</dbReference>
<keyword evidence="4" id="KW-1185">Reference proteome</keyword>
<name>A0A364N250_STELY</name>
<keyword evidence="1" id="KW-0479">Metal-binding</keyword>
<dbReference type="Proteomes" id="UP000249619">
    <property type="component" value="Unassembled WGS sequence"/>
</dbReference>
<dbReference type="AlphaFoldDB" id="A0A364N250"/>